<gene>
    <name evidence="12" type="ORF">B7Z70_11700</name>
</gene>
<name>A0A257SQB0_9PROT</name>
<feature type="non-terminal residue" evidence="12">
    <location>
        <position position="156"/>
    </location>
</feature>
<dbReference type="GO" id="GO:0008955">
    <property type="term" value="F:peptidoglycan glycosyltransferase activity"/>
    <property type="evidence" value="ECO:0007669"/>
    <property type="project" value="TreeGrafter"/>
</dbReference>
<comment type="pathway">
    <text evidence="2">Cell wall biogenesis; peptidoglycan biosynthesis.</text>
</comment>
<evidence type="ECO:0000256" key="2">
    <source>
        <dbReference type="ARBA" id="ARBA00004752"/>
    </source>
</evidence>
<dbReference type="GO" id="GO:0071555">
    <property type="term" value="P:cell wall organization"/>
    <property type="evidence" value="ECO:0007669"/>
    <property type="project" value="UniProtKB-KW"/>
</dbReference>
<evidence type="ECO:0000256" key="9">
    <source>
        <dbReference type="ARBA" id="ARBA00023316"/>
    </source>
</evidence>
<keyword evidence="9" id="KW-0961">Cell wall biogenesis/degradation</keyword>
<dbReference type="InterPro" id="IPR036950">
    <property type="entry name" value="PBP_transglycosylase"/>
</dbReference>
<keyword evidence="7 10" id="KW-1133">Transmembrane helix</keyword>
<comment type="caution">
    <text evidence="12">The sequence shown here is derived from an EMBL/GenBank/DDBJ whole genome shotgun (WGS) entry which is preliminary data.</text>
</comment>
<keyword evidence="5" id="KW-0133">Cell shape</keyword>
<dbReference type="Gene3D" id="1.10.3810.10">
    <property type="entry name" value="Biosynthetic peptidoglycan transglycosylase-like"/>
    <property type="match status" value="1"/>
</dbReference>
<evidence type="ECO:0000313" key="13">
    <source>
        <dbReference type="Proteomes" id="UP000216779"/>
    </source>
</evidence>
<evidence type="ECO:0000259" key="11">
    <source>
        <dbReference type="Pfam" id="PF00912"/>
    </source>
</evidence>
<dbReference type="GO" id="GO:0030288">
    <property type="term" value="C:outer membrane-bounded periplasmic space"/>
    <property type="evidence" value="ECO:0007669"/>
    <property type="project" value="TreeGrafter"/>
</dbReference>
<evidence type="ECO:0000256" key="6">
    <source>
        <dbReference type="ARBA" id="ARBA00022984"/>
    </source>
</evidence>
<dbReference type="EMBL" id="NCBC01000539">
    <property type="protein sequence ID" value="OYV74581.1"/>
    <property type="molecule type" value="Genomic_DNA"/>
</dbReference>
<evidence type="ECO:0000256" key="1">
    <source>
        <dbReference type="ARBA" id="ARBA00004370"/>
    </source>
</evidence>
<protein>
    <submittedName>
        <fullName evidence="12">Penicillin-binding protein</fullName>
    </submittedName>
</protein>
<evidence type="ECO:0000256" key="10">
    <source>
        <dbReference type="SAM" id="Phobius"/>
    </source>
</evidence>
<keyword evidence="4 10" id="KW-0812">Transmembrane</keyword>
<dbReference type="GO" id="GO:0008360">
    <property type="term" value="P:regulation of cell shape"/>
    <property type="evidence" value="ECO:0007669"/>
    <property type="project" value="UniProtKB-KW"/>
</dbReference>
<feature type="domain" description="Glycosyl transferase family 51" evidence="11">
    <location>
        <begin position="71"/>
        <end position="156"/>
    </location>
</feature>
<keyword evidence="6" id="KW-0573">Peptidoglycan synthesis</keyword>
<evidence type="ECO:0000313" key="12">
    <source>
        <dbReference type="EMBL" id="OYV74581.1"/>
    </source>
</evidence>
<dbReference type="InterPro" id="IPR023346">
    <property type="entry name" value="Lysozyme-like_dom_sf"/>
</dbReference>
<evidence type="ECO:0000256" key="3">
    <source>
        <dbReference type="ARBA" id="ARBA00022679"/>
    </source>
</evidence>
<dbReference type="AlphaFoldDB" id="A0A257SQB0"/>
<dbReference type="Proteomes" id="UP000216779">
    <property type="component" value="Unassembled WGS sequence"/>
</dbReference>
<dbReference type="PANTHER" id="PTHR32282:SF27">
    <property type="entry name" value="PENICILLIN-BINDING PROTEIN 1A"/>
    <property type="match status" value="1"/>
</dbReference>
<sequence length="156" mass="17587">MAQAKTPGARAKQPKRHHYGRWIVLITLLILINIGIGIGIYIYRIWQTLPPVHELSEWHPDEPLRIYAANGALLQEVGPQMRYALPLDQIPTKLQDAFISAENARFFSNNPLYYPVSYPGILCAALVDLIHMAPVQGASTIPEQVARNFYLTPQKT</sequence>
<dbReference type="InterPro" id="IPR001264">
    <property type="entry name" value="Glyco_trans_51"/>
</dbReference>
<evidence type="ECO:0000256" key="5">
    <source>
        <dbReference type="ARBA" id="ARBA00022960"/>
    </source>
</evidence>
<evidence type="ECO:0000256" key="8">
    <source>
        <dbReference type="ARBA" id="ARBA00023136"/>
    </source>
</evidence>
<evidence type="ECO:0000256" key="7">
    <source>
        <dbReference type="ARBA" id="ARBA00022989"/>
    </source>
</evidence>
<feature type="transmembrane region" description="Helical" evidence="10">
    <location>
        <begin position="21"/>
        <end position="43"/>
    </location>
</feature>
<keyword evidence="3" id="KW-0808">Transferase</keyword>
<organism evidence="12 13">
    <name type="scientific">Acidithiobacillus ferrivorans</name>
    <dbReference type="NCBI Taxonomy" id="160808"/>
    <lineage>
        <taxon>Bacteria</taxon>
        <taxon>Pseudomonadati</taxon>
        <taxon>Pseudomonadota</taxon>
        <taxon>Acidithiobacillia</taxon>
        <taxon>Acidithiobacillales</taxon>
        <taxon>Acidithiobacillaceae</taxon>
        <taxon>Acidithiobacillus</taxon>
    </lineage>
</organism>
<evidence type="ECO:0000256" key="4">
    <source>
        <dbReference type="ARBA" id="ARBA00022692"/>
    </source>
</evidence>
<dbReference type="InterPro" id="IPR050396">
    <property type="entry name" value="Glycosyltr_51/Transpeptidase"/>
</dbReference>
<reference evidence="12 13" key="1">
    <citation type="submission" date="2017-03" db="EMBL/GenBank/DDBJ databases">
        <title>Lifting the veil on microbial sulfur biogeochemistry in mining wastewaters.</title>
        <authorList>
            <person name="Kantor R.S."/>
            <person name="Colenbrander Nelson T."/>
            <person name="Marshall S."/>
            <person name="Bennett D."/>
            <person name="Apte S."/>
            <person name="Camacho D."/>
            <person name="Thomas B.C."/>
            <person name="Warren L.A."/>
            <person name="Banfield J.F."/>
        </authorList>
    </citation>
    <scope>NUCLEOTIDE SEQUENCE [LARGE SCALE GENOMIC DNA]</scope>
    <source>
        <strain evidence="12">21-59-9</strain>
    </source>
</reference>
<proteinExistence type="predicted"/>
<dbReference type="PANTHER" id="PTHR32282">
    <property type="entry name" value="BINDING PROTEIN TRANSPEPTIDASE, PUTATIVE-RELATED"/>
    <property type="match status" value="1"/>
</dbReference>
<dbReference type="SUPFAM" id="SSF53955">
    <property type="entry name" value="Lysozyme-like"/>
    <property type="match status" value="1"/>
</dbReference>
<dbReference type="GO" id="GO:0009252">
    <property type="term" value="P:peptidoglycan biosynthetic process"/>
    <property type="evidence" value="ECO:0007669"/>
    <property type="project" value="UniProtKB-KW"/>
</dbReference>
<dbReference type="GO" id="GO:0016020">
    <property type="term" value="C:membrane"/>
    <property type="evidence" value="ECO:0007669"/>
    <property type="project" value="UniProtKB-SubCell"/>
</dbReference>
<accession>A0A257SQB0</accession>
<dbReference type="Pfam" id="PF00912">
    <property type="entry name" value="Transgly"/>
    <property type="match status" value="1"/>
</dbReference>
<comment type="subcellular location">
    <subcellularLocation>
        <location evidence="1">Membrane</location>
    </subcellularLocation>
</comment>
<keyword evidence="8 10" id="KW-0472">Membrane</keyword>